<reference evidence="1 2" key="1">
    <citation type="submission" date="2019-12" db="EMBL/GenBank/DDBJ databases">
        <title>Genomic-based taxomic classification of the family Erythrobacteraceae.</title>
        <authorList>
            <person name="Xu L."/>
        </authorList>
    </citation>
    <scope>NUCLEOTIDE SEQUENCE [LARGE SCALE GENOMIC DNA]</scope>
    <source>
        <strain evidence="1 2">JCM 17468</strain>
    </source>
</reference>
<accession>A0A844Y7X9</accession>
<dbReference type="SUPFAM" id="SSF53756">
    <property type="entry name" value="UDP-Glycosyltransferase/glycogen phosphorylase"/>
    <property type="match status" value="1"/>
</dbReference>
<organism evidence="1 2">
    <name type="scientific">Qipengyuania pelagi</name>
    <dbReference type="NCBI Taxonomy" id="994320"/>
    <lineage>
        <taxon>Bacteria</taxon>
        <taxon>Pseudomonadati</taxon>
        <taxon>Pseudomonadota</taxon>
        <taxon>Alphaproteobacteria</taxon>
        <taxon>Sphingomonadales</taxon>
        <taxon>Erythrobacteraceae</taxon>
        <taxon>Qipengyuania</taxon>
    </lineage>
</organism>
<name>A0A844Y7X9_9SPHN</name>
<dbReference type="Gene3D" id="3.40.50.12580">
    <property type="match status" value="1"/>
</dbReference>
<protein>
    <recommendedName>
        <fullName evidence="3">Glycerophosphotransferase</fullName>
    </recommendedName>
</protein>
<dbReference type="InterPro" id="IPR043148">
    <property type="entry name" value="TagF_C"/>
</dbReference>
<dbReference type="Proteomes" id="UP000430272">
    <property type="component" value="Unassembled WGS sequence"/>
</dbReference>
<dbReference type="EMBL" id="WTYD01000001">
    <property type="protein sequence ID" value="MXO53497.1"/>
    <property type="molecule type" value="Genomic_DNA"/>
</dbReference>
<gene>
    <name evidence="1" type="ORF">GRI47_05670</name>
</gene>
<evidence type="ECO:0008006" key="3">
    <source>
        <dbReference type="Google" id="ProtNLM"/>
    </source>
</evidence>
<keyword evidence="2" id="KW-1185">Reference proteome</keyword>
<dbReference type="AlphaFoldDB" id="A0A844Y7X9"/>
<proteinExistence type="predicted"/>
<dbReference type="RefSeq" id="WP_160660351.1">
    <property type="nucleotide sequence ID" value="NZ_BAABDV010000001.1"/>
</dbReference>
<dbReference type="OrthoDB" id="8437129at2"/>
<evidence type="ECO:0000313" key="1">
    <source>
        <dbReference type="EMBL" id="MXO53497.1"/>
    </source>
</evidence>
<sequence length="394" mass="44138">MQPVMRVVFLFNHDAAHQVAHLAGIAAAMARLHPEVETVIAYASSAIRARIEGLVGDTGGASIRWYELTLGPIARTVAGLFDKVLPASRLMRLNAHVPLFASADMIVSTERTCLRLKKRIPKDSMPLFAKVPHGAGDRSVSYHPDYTRFDRSFVAGQKVVDQLVAHGVDAERLVVIGYPKFENIDLAARQRLFDNGRPTLVYNPHFDPNLSSWYDHGPDILRWFASEAGQGFNLIFAPHVMLFRKDLHVSPEYGIARRRPDIPDEAREAANILIDIDSPRLFDMTYTLAADGYIGDASSQIYEFLVRPRPAFFIDARRDVKAEDDEWHLFWECGPVVRSVDALAALLPDMEAIGKSYRARQEELFAYTIDIGDRPASERAADAILEAIKSRADR</sequence>
<evidence type="ECO:0000313" key="2">
    <source>
        <dbReference type="Proteomes" id="UP000430272"/>
    </source>
</evidence>
<comment type="caution">
    <text evidence="1">The sequence shown here is derived from an EMBL/GenBank/DDBJ whole genome shotgun (WGS) entry which is preliminary data.</text>
</comment>